<evidence type="ECO:0000256" key="5">
    <source>
        <dbReference type="ARBA" id="ARBA00022741"/>
    </source>
</evidence>
<feature type="compositionally biased region" description="Basic and acidic residues" evidence="10">
    <location>
        <begin position="472"/>
        <end position="482"/>
    </location>
</feature>
<reference evidence="14 15" key="1">
    <citation type="submission" date="2016-10" db="EMBL/GenBank/DDBJ databases">
        <authorList>
            <person name="Varghese N."/>
        </authorList>
    </citation>
    <scope>NUCLEOTIDE SEQUENCE [LARGE SCALE GENOMIC DNA]</scope>
    <source>
        <strain evidence="14 15">KA00225</strain>
    </source>
</reference>
<dbReference type="EMBL" id="MNLH01000001">
    <property type="protein sequence ID" value="PNS43723.1"/>
    <property type="molecule type" value="Genomic_DNA"/>
</dbReference>
<comment type="catalytic activity">
    <reaction evidence="1">
        <text>ATP + protein L-histidine = ADP + protein N-phospho-L-histidine.</text>
        <dbReference type="EC" id="2.7.13.3"/>
    </reaction>
</comment>
<dbReference type="InterPro" id="IPR036890">
    <property type="entry name" value="HATPase_C_sf"/>
</dbReference>
<dbReference type="InterPro" id="IPR011712">
    <property type="entry name" value="Sig_transdc_His_kin_sub3_dim/P"/>
</dbReference>
<evidence type="ECO:0000256" key="2">
    <source>
        <dbReference type="ARBA" id="ARBA00012438"/>
    </source>
</evidence>
<feature type="transmembrane region" description="Helical" evidence="11">
    <location>
        <begin position="121"/>
        <end position="142"/>
    </location>
</feature>
<dbReference type="RefSeq" id="WP_103084103.1">
    <property type="nucleotide sequence ID" value="NZ_MNLH01000001.1"/>
</dbReference>
<evidence type="ECO:0000256" key="11">
    <source>
        <dbReference type="SAM" id="Phobius"/>
    </source>
</evidence>
<evidence type="ECO:0000259" key="12">
    <source>
        <dbReference type="Pfam" id="PF07730"/>
    </source>
</evidence>
<feature type="compositionally biased region" description="Polar residues" evidence="10">
    <location>
        <begin position="841"/>
        <end position="855"/>
    </location>
</feature>
<keyword evidence="9" id="KW-0175">Coiled coil</keyword>
<evidence type="ECO:0000313" key="14">
    <source>
        <dbReference type="EMBL" id="PNS43723.1"/>
    </source>
</evidence>
<feature type="domain" description="DUF7134" evidence="13">
    <location>
        <begin position="500"/>
        <end position="642"/>
    </location>
</feature>
<feature type="compositionally biased region" description="Low complexity" evidence="10">
    <location>
        <begin position="822"/>
        <end position="835"/>
    </location>
</feature>
<accession>A0A2K1SVZ9</accession>
<dbReference type="Proteomes" id="UP000236146">
    <property type="component" value="Unassembled WGS sequence"/>
</dbReference>
<dbReference type="PANTHER" id="PTHR24421">
    <property type="entry name" value="NITRATE/NITRITE SENSOR PROTEIN NARX-RELATED"/>
    <property type="match status" value="1"/>
</dbReference>
<evidence type="ECO:0000313" key="15">
    <source>
        <dbReference type="Proteomes" id="UP000236146"/>
    </source>
</evidence>
<feature type="transmembrane region" description="Helical" evidence="11">
    <location>
        <begin position="570"/>
        <end position="591"/>
    </location>
</feature>
<evidence type="ECO:0000256" key="6">
    <source>
        <dbReference type="ARBA" id="ARBA00022777"/>
    </source>
</evidence>
<name>A0A2K1SVZ9_GARVA</name>
<dbReference type="GO" id="GO:0000155">
    <property type="term" value="F:phosphorelay sensor kinase activity"/>
    <property type="evidence" value="ECO:0007669"/>
    <property type="project" value="InterPro"/>
</dbReference>
<dbReference type="AlphaFoldDB" id="A0A2K1SVZ9"/>
<keyword evidence="3" id="KW-0597">Phosphoprotein</keyword>
<dbReference type="PANTHER" id="PTHR24421:SF10">
    <property type="entry name" value="NITRATE_NITRITE SENSOR PROTEIN NARQ"/>
    <property type="match status" value="1"/>
</dbReference>
<feature type="region of interest" description="Disordered" evidence="10">
    <location>
        <begin position="471"/>
        <end position="490"/>
    </location>
</feature>
<keyword evidence="4" id="KW-0808">Transferase</keyword>
<evidence type="ECO:0000259" key="13">
    <source>
        <dbReference type="Pfam" id="PF23539"/>
    </source>
</evidence>
<feature type="transmembrane region" description="Helical" evidence="11">
    <location>
        <begin position="80"/>
        <end position="109"/>
    </location>
</feature>
<feature type="transmembrane region" description="Helical" evidence="11">
    <location>
        <begin position="23"/>
        <end position="42"/>
    </location>
</feature>
<feature type="coiled-coil region" evidence="9">
    <location>
        <begin position="687"/>
        <end position="724"/>
    </location>
</feature>
<keyword evidence="11" id="KW-1133">Transmembrane helix</keyword>
<organism evidence="14 15">
    <name type="scientific">Gardnerella vaginalis</name>
    <dbReference type="NCBI Taxonomy" id="2702"/>
    <lineage>
        <taxon>Bacteria</taxon>
        <taxon>Bacillati</taxon>
        <taxon>Actinomycetota</taxon>
        <taxon>Actinomycetes</taxon>
        <taxon>Bifidobacteriales</taxon>
        <taxon>Bifidobacteriaceae</taxon>
        <taxon>Gardnerella</taxon>
    </lineage>
</organism>
<dbReference type="GO" id="GO:0005524">
    <property type="term" value="F:ATP binding"/>
    <property type="evidence" value="ECO:0007669"/>
    <property type="project" value="UniProtKB-KW"/>
</dbReference>
<evidence type="ECO:0000256" key="3">
    <source>
        <dbReference type="ARBA" id="ARBA00022553"/>
    </source>
</evidence>
<dbReference type="InterPro" id="IPR055558">
    <property type="entry name" value="DUF7134"/>
</dbReference>
<dbReference type="OrthoDB" id="227596at2"/>
<dbReference type="InterPro" id="IPR050482">
    <property type="entry name" value="Sensor_HK_TwoCompSys"/>
</dbReference>
<protein>
    <recommendedName>
        <fullName evidence="2">histidine kinase</fullName>
        <ecNumber evidence="2">2.7.13.3</ecNumber>
    </recommendedName>
</protein>
<evidence type="ECO:0000256" key="8">
    <source>
        <dbReference type="ARBA" id="ARBA00023012"/>
    </source>
</evidence>
<feature type="transmembrane region" description="Helical" evidence="11">
    <location>
        <begin position="611"/>
        <end position="632"/>
    </location>
</feature>
<evidence type="ECO:0000256" key="9">
    <source>
        <dbReference type="SAM" id="Coils"/>
    </source>
</evidence>
<feature type="region of interest" description="Disordered" evidence="10">
    <location>
        <begin position="820"/>
        <end position="855"/>
    </location>
</feature>
<feature type="transmembrane region" description="Helical" evidence="11">
    <location>
        <begin position="178"/>
        <end position="199"/>
    </location>
</feature>
<feature type="transmembrane region" description="Helical" evidence="11">
    <location>
        <begin position="665"/>
        <end position="686"/>
    </location>
</feature>
<evidence type="ECO:0000256" key="1">
    <source>
        <dbReference type="ARBA" id="ARBA00000085"/>
    </source>
</evidence>
<keyword evidence="7" id="KW-0067">ATP-binding</keyword>
<keyword evidence="5" id="KW-0547">Nucleotide-binding</keyword>
<gene>
    <name evidence="14" type="ORF">BFS05_00365</name>
</gene>
<evidence type="ECO:0000256" key="4">
    <source>
        <dbReference type="ARBA" id="ARBA00022679"/>
    </source>
</evidence>
<dbReference type="Gene3D" id="3.30.565.10">
    <property type="entry name" value="Histidine kinase-like ATPase, C-terminal domain"/>
    <property type="match status" value="1"/>
</dbReference>
<sequence length="855" mass="95873">MKVPNMFQCVIQRLRKELTLNDILLGIITLILFILSTNRYIISNVDGFLTQSSLITAYLINIVVALLLSVRKLWPEQAATIFIVICIVQIIFGPIQLFADFFGFVLLVNSIARGNPEHSKAFVIAAYVTTVLSCVVISWNIVMGPIYGINHSKASYACSLRNINSSNIKNCVSNILDFAIPSIIFAIIITTITVIIGYWQRTHVHTIQLLQDHNNAIRAYRKKAQNIAITAERARIARDMHDIVAHTLSIIIVQADGGRYAATKDISLAKKTMHIIKNEAERAVHDMRRLLEALTDAPSNDTNLNHVPSLIEQARIASPNNIFWHTVDGINSSNKLNKDAQTVAYRVVQESLTNIRKHAGECVKVNIHEEWNTQGLKLKITNEIHKIEANQTQNSNAQHKNGYGLIGMKERIENLHGTLDYGIQNDGTFSIAAFIPYSYSTDQSNTTAFALNNITNATYKNIKVNNPLSVQEKAENTSDKTSSKVLPEANNSQNRIEKVSQWFEQHWLIGDTIYASPWVVMMLFTPTYDFTVGTGITSQYSSSLSFQILYRILTLTTMIPFMFRRKAPTTCAIVAAVFSAIQLIFLPNILFANFFIPNIIYAAVLYGKKHTWQWVSAVVLAESAIFALKIGIATRDIPQNATPIQFFTSNIVTTNFYDIMQMASVGLVFGFIVAIICFTVIAFAYYRRNDDNNLLILKARREELEQEQKQLEVLAANAERQRLSSNIQQEVSATLRRVINAADTGISMLNGYQSENANKVDPAKVDYSNSSDKNTISDNSSLTIEQTESIAEAFKHIGEEGRSALRYMRHLLGILRETESVSNKSAKNKNANLALRPAESLDNQIRQNNSTQQFT</sequence>
<feature type="domain" description="Signal transduction histidine kinase subgroup 3 dimerisation and phosphoacceptor" evidence="12">
    <location>
        <begin position="232"/>
        <end position="295"/>
    </location>
</feature>
<comment type="caution">
    <text evidence="14">The sequence shown here is derived from an EMBL/GenBank/DDBJ whole genome shotgun (WGS) entry which is preliminary data.</text>
</comment>
<dbReference type="Gene3D" id="1.20.5.1930">
    <property type="match status" value="1"/>
</dbReference>
<dbReference type="CDD" id="cd16917">
    <property type="entry name" value="HATPase_UhpB-NarQ-NarX-like"/>
    <property type="match status" value="1"/>
</dbReference>
<dbReference type="Pfam" id="PF07730">
    <property type="entry name" value="HisKA_3"/>
    <property type="match status" value="1"/>
</dbReference>
<dbReference type="GO" id="GO:0016020">
    <property type="term" value="C:membrane"/>
    <property type="evidence" value="ECO:0007669"/>
    <property type="project" value="InterPro"/>
</dbReference>
<evidence type="ECO:0000256" key="7">
    <source>
        <dbReference type="ARBA" id="ARBA00022840"/>
    </source>
</evidence>
<keyword evidence="8" id="KW-0902">Two-component regulatory system</keyword>
<feature type="transmembrane region" description="Helical" evidence="11">
    <location>
        <begin position="54"/>
        <end position="74"/>
    </location>
</feature>
<dbReference type="Pfam" id="PF23539">
    <property type="entry name" value="DUF7134"/>
    <property type="match status" value="1"/>
</dbReference>
<dbReference type="EC" id="2.7.13.3" evidence="2"/>
<keyword evidence="11" id="KW-0472">Membrane</keyword>
<keyword evidence="11" id="KW-0812">Transmembrane</keyword>
<evidence type="ECO:0000256" key="10">
    <source>
        <dbReference type="SAM" id="MobiDB-lite"/>
    </source>
</evidence>
<proteinExistence type="predicted"/>
<keyword evidence="6 14" id="KW-0418">Kinase</keyword>
<dbReference type="GO" id="GO:0046983">
    <property type="term" value="F:protein dimerization activity"/>
    <property type="evidence" value="ECO:0007669"/>
    <property type="project" value="InterPro"/>
</dbReference>